<accession>A0AAW0RS85</accession>
<protein>
    <recommendedName>
        <fullName evidence="3">F-box domain-containing protein</fullName>
    </recommendedName>
</protein>
<dbReference type="AlphaFoldDB" id="A0AAW0RS85"/>
<gene>
    <name evidence="1" type="ORF">G3M48_004931</name>
</gene>
<proteinExistence type="predicted"/>
<comment type="caution">
    <text evidence="1">The sequence shown here is derived from an EMBL/GenBank/DDBJ whole genome shotgun (WGS) entry which is preliminary data.</text>
</comment>
<organism evidence="1 2">
    <name type="scientific">Beauveria asiatica</name>
    <dbReference type="NCBI Taxonomy" id="1069075"/>
    <lineage>
        <taxon>Eukaryota</taxon>
        <taxon>Fungi</taxon>
        <taxon>Dikarya</taxon>
        <taxon>Ascomycota</taxon>
        <taxon>Pezizomycotina</taxon>
        <taxon>Sordariomycetes</taxon>
        <taxon>Hypocreomycetidae</taxon>
        <taxon>Hypocreales</taxon>
        <taxon>Cordycipitaceae</taxon>
        <taxon>Beauveria</taxon>
    </lineage>
</organism>
<name>A0AAW0RS85_9HYPO</name>
<dbReference type="Proteomes" id="UP001397290">
    <property type="component" value="Unassembled WGS sequence"/>
</dbReference>
<dbReference type="EMBL" id="JAAHCF010000322">
    <property type="protein sequence ID" value="KAK8145077.1"/>
    <property type="molecule type" value="Genomic_DNA"/>
</dbReference>
<evidence type="ECO:0008006" key="3">
    <source>
        <dbReference type="Google" id="ProtNLM"/>
    </source>
</evidence>
<reference evidence="1 2" key="1">
    <citation type="submission" date="2020-02" db="EMBL/GenBank/DDBJ databases">
        <title>Comparative genomics of the hypocrealean fungal genus Beauvera.</title>
        <authorList>
            <person name="Showalter D.N."/>
            <person name="Bushley K.E."/>
            <person name="Rehner S.A."/>
        </authorList>
    </citation>
    <scope>NUCLEOTIDE SEQUENCE [LARGE SCALE GENOMIC DNA]</scope>
    <source>
        <strain evidence="1 2">ARSEF4384</strain>
    </source>
</reference>
<evidence type="ECO:0000313" key="1">
    <source>
        <dbReference type="EMBL" id="KAK8145077.1"/>
    </source>
</evidence>
<evidence type="ECO:0000313" key="2">
    <source>
        <dbReference type="Proteomes" id="UP001397290"/>
    </source>
</evidence>
<keyword evidence="2" id="KW-1185">Reference proteome</keyword>
<sequence length="468" mass="53352">MVVPGGPLWASPNLNSNQLSTCQLYNCDPRALHCQYTTRHLFALPAPSLQPCAHYNMALTRGQARRLREARSVKHLLELPTNILFQVYLHVGSLDTAWALLCTSRKLRAAFHVDPVRIVDTLLTSSMPDQLVGLMQAVWDLQSGTRARRMTLRLMRYIDQAHCLSSFSTHVSAEFVRGFVCLARKIHGTAHCILEHCLTNLNGIQERLCPFPTLYPEIERLCPYRSGRWRRVESAKYLAPPSWSEQLRMMQGLWLCVFHSSLVQARREGDAWICAELAQLATDSDLRLENFFGNGWAGTFWTIDHGLAVMHLPRQDMDAPYNEAVVLPATMPLPTLPAGTLARAQSCVESFKHPPPGLAELAWDEMDPETEGYWFLIGEDAGMAPVVSALHRLPACEYAHLGVLHWSWDRMHALGLTYRGDHRIYAIWYGRVYDYWLSLLPQWLIKRWESIQARDKAEQRIMRGAARV</sequence>